<organism evidence="1">
    <name type="scientific">Staphylothermus marinus</name>
    <dbReference type="NCBI Taxonomy" id="2280"/>
    <lineage>
        <taxon>Archaea</taxon>
        <taxon>Thermoproteota</taxon>
        <taxon>Thermoprotei</taxon>
        <taxon>Desulfurococcales</taxon>
        <taxon>Desulfurococcaceae</taxon>
        <taxon>Staphylothermus</taxon>
    </lineage>
</organism>
<evidence type="ECO:0000313" key="1">
    <source>
        <dbReference type="EMBL" id="HGM59359.1"/>
    </source>
</evidence>
<dbReference type="EMBL" id="DTBJ01000060">
    <property type="protein sequence ID" value="HGM59359.1"/>
    <property type="molecule type" value="Genomic_DNA"/>
</dbReference>
<proteinExistence type="predicted"/>
<gene>
    <name evidence="1" type="ORF">ENU14_07260</name>
</gene>
<comment type="caution">
    <text evidence="1">The sequence shown here is derived from an EMBL/GenBank/DDBJ whole genome shotgun (WGS) entry which is preliminary data.</text>
</comment>
<reference evidence="1" key="1">
    <citation type="journal article" date="2020" name="mSystems">
        <title>Genome- and Community-Level Interaction Insights into Carbon Utilization and Element Cycling Functions of Hydrothermarchaeota in Hydrothermal Sediment.</title>
        <authorList>
            <person name="Zhou Z."/>
            <person name="Liu Y."/>
            <person name="Xu W."/>
            <person name="Pan J."/>
            <person name="Luo Z.H."/>
            <person name="Li M."/>
        </authorList>
    </citation>
    <scope>NUCLEOTIDE SEQUENCE [LARGE SCALE GENOMIC DNA]</scope>
    <source>
        <strain evidence="1">SpSt-642</strain>
    </source>
</reference>
<protein>
    <recommendedName>
        <fullName evidence="2">Nucleotide modification associated domain-containing protein</fullName>
    </recommendedName>
</protein>
<name>A0A7C4H6W3_STAMA</name>
<sequence>MNDVLKIVLIRVYADLSNPGYYSVIHRDNCITILPVVEKNSLETIPSFMDPGRIIDKCSGKPLEYYYKFSKFNPKAIHNDPRIDLGFYTEEARSNRLPYTKMSRETIILFMSGLAKYPENIWFASKKEFRKILREIRSKNLMGIYIIGGIVLNKVLKIESSDWNKTFEEIPVLMYSPHYYRKNNKNTVAFIGKGFYINPPLKIATLTTDSFKITRDLIELINRENVYKLIKQNFRKTSIIETKRDIFEKTLGSRIDYV</sequence>
<dbReference type="AlphaFoldDB" id="A0A7C4H6W3"/>
<evidence type="ECO:0008006" key="2">
    <source>
        <dbReference type="Google" id="ProtNLM"/>
    </source>
</evidence>
<accession>A0A7C4H6W3</accession>